<dbReference type="Gene3D" id="1.20.120.50">
    <property type="entry name" value="Hemerythrin-like"/>
    <property type="match status" value="1"/>
</dbReference>
<organism evidence="8">
    <name type="scientific">Themiste pyroides</name>
    <dbReference type="NCBI Taxonomy" id="360550"/>
    <lineage>
        <taxon>Eukaryota</taxon>
        <taxon>Metazoa</taxon>
        <taxon>Spiralia</taxon>
        <taxon>Lophotrochozoa</taxon>
        <taxon>Annelida</taxon>
        <taxon>Sipuncula</taxon>
        <taxon>Sipunculidea</taxon>
        <taxon>Golfingiida</taxon>
        <taxon>Themistidae</taxon>
        <taxon>Themiste</taxon>
    </lineage>
</organism>
<dbReference type="PANTHER" id="PTHR37164">
    <property type="entry name" value="BACTERIOHEMERYTHRIN"/>
    <property type="match status" value="1"/>
</dbReference>
<dbReference type="InterPro" id="IPR016131">
    <property type="entry name" value="Haemerythrin_Fe_BS"/>
</dbReference>
<evidence type="ECO:0000256" key="4">
    <source>
        <dbReference type="ARBA" id="ARBA00022723"/>
    </source>
</evidence>
<protein>
    <submittedName>
        <fullName evidence="8">Hemerythrin</fullName>
    </submittedName>
</protein>
<feature type="binding site" evidence="6">
    <location>
        <position position="60"/>
    </location>
    <ligand>
        <name>Fe cation</name>
        <dbReference type="ChEBI" id="CHEBI:24875"/>
        <label>2</label>
    </ligand>
</feature>
<keyword evidence="3" id="KW-0561">Oxygen transport</keyword>
<keyword evidence="2" id="KW-0813">Transport</keyword>
<evidence type="ECO:0000313" key="8">
    <source>
        <dbReference type="EMBL" id="AQV13772.1"/>
    </source>
</evidence>
<dbReference type="Pfam" id="PF01814">
    <property type="entry name" value="Hemerythrin"/>
    <property type="match status" value="1"/>
</dbReference>
<dbReference type="InterPro" id="IPR002063">
    <property type="entry name" value="Haemerythrin"/>
</dbReference>
<feature type="binding site" evidence="6">
    <location>
        <position position="75"/>
    </location>
    <ligand>
        <name>Fe cation</name>
        <dbReference type="ChEBI" id="CHEBI:24875"/>
        <label>2</label>
    </ligand>
</feature>
<evidence type="ECO:0000259" key="7">
    <source>
        <dbReference type="Pfam" id="PF01814"/>
    </source>
</evidence>
<dbReference type="SMR" id="A0A1S6QCW5"/>
<dbReference type="AlphaFoldDB" id="A0A1S6QCW5"/>
<feature type="binding site" evidence="6">
    <location>
        <position position="113"/>
    </location>
    <ligand>
        <name>Fe cation</name>
        <dbReference type="ChEBI" id="CHEBI:24875"/>
        <label>1</label>
    </ligand>
</feature>
<accession>A0A1S6QCW5</accession>
<dbReference type="InterPro" id="IPR012827">
    <property type="entry name" value="Hemerythrin_metal-bd"/>
</dbReference>
<reference evidence="8" key="1">
    <citation type="submission" date="2016-10" db="EMBL/GenBank/DDBJ databases">
        <title>Discovery and evolution of novel hemerythrin genes in annelid worms.</title>
        <authorList>
            <person name="Costa-Paiva E.M."/>
            <person name="Whelan N.V."/>
            <person name="Waits D.S."/>
            <person name="Santos S."/>
            <person name="Schrago C.G."/>
            <person name="Halanych K.M."/>
        </authorList>
    </citation>
    <scope>NUCLEOTIDE SEQUENCE</scope>
</reference>
<comment type="similarity">
    <text evidence="1">Belongs to the hemerythrin family.</text>
</comment>
<feature type="binding site" evidence="6">
    <location>
        <position position="56"/>
    </location>
    <ligand>
        <name>Fe cation</name>
        <dbReference type="ChEBI" id="CHEBI:24875"/>
        <label>1</label>
    </ligand>
</feature>
<feature type="binding site" evidence="6">
    <location>
        <position position="60"/>
    </location>
    <ligand>
        <name>Fe cation</name>
        <dbReference type="ChEBI" id="CHEBI:24875"/>
        <label>1</label>
    </ligand>
</feature>
<dbReference type="PROSITE" id="PS00550">
    <property type="entry name" value="HEMERYTHRINS"/>
    <property type="match status" value="1"/>
</dbReference>
<dbReference type="PANTHER" id="PTHR37164:SF1">
    <property type="entry name" value="BACTERIOHEMERYTHRIN"/>
    <property type="match status" value="1"/>
</dbReference>
<keyword evidence="5 6" id="KW-0408">Iron</keyword>
<evidence type="ECO:0000256" key="2">
    <source>
        <dbReference type="ARBA" id="ARBA00022448"/>
    </source>
</evidence>
<dbReference type="EMBL" id="KY007474">
    <property type="protein sequence ID" value="AQV13772.1"/>
    <property type="molecule type" value="mRNA"/>
</dbReference>
<dbReference type="SUPFAM" id="SSF47188">
    <property type="entry name" value="Hemerythrin-like"/>
    <property type="match status" value="1"/>
</dbReference>
<evidence type="ECO:0000256" key="5">
    <source>
        <dbReference type="ARBA" id="ARBA00023004"/>
    </source>
</evidence>
<keyword evidence="4 6" id="KW-0479">Metal-binding</keyword>
<dbReference type="InterPro" id="IPR050669">
    <property type="entry name" value="Hemerythrin"/>
</dbReference>
<dbReference type="PRINTS" id="PR00186">
    <property type="entry name" value="HEMERYTHRIN"/>
</dbReference>
<dbReference type="InterPro" id="IPR035938">
    <property type="entry name" value="Hemerythrin-like_sf"/>
</dbReference>
<feature type="binding site" evidence="6">
    <location>
        <position position="26"/>
    </location>
    <ligand>
        <name>Fe cation</name>
        <dbReference type="ChEBI" id="CHEBI:24875"/>
        <label>1</label>
    </ligand>
</feature>
<proteinExistence type="evidence at transcript level"/>
<evidence type="ECO:0000256" key="1">
    <source>
        <dbReference type="ARBA" id="ARBA00010587"/>
    </source>
</evidence>
<feature type="binding site" evidence="6">
    <location>
        <position position="108"/>
    </location>
    <ligand>
        <name>Fe cation</name>
        <dbReference type="ChEBI" id="CHEBI:24875"/>
        <label>2</label>
    </ligand>
</feature>
<dbReference type="CDD" id="cd12107">
    <property type="entry name" value="Hemerythrin"/>
    <property type="match status" value="1"/>
</dbReference>
<dbReference type="GO" id="GO:0005506">
    <property type="term" value="F:iron ion binding"/>
    <property type="evidence" value="ECO:0007669"/>
    <property type="project" value="InterPro"/>
</dbReference>
<feature type="binding site" evidence="6">
    <location>
        <position position="79"/>
    </location>
    <ligand>
        <name>Fe cation</name>
        <dbReference type="ChEBI" id="CHEBI:24875"/>
        <label>2</label>
    </ligand>
</feature>
<dbReference type="NCBIfam" id="TIGR00058">
    <property type="entry name" value="Hemerythrin"/>
    <property type="match status" value="1"/>
</dbReference>
<dbReference type="InterPro" id="IPR012312">
    <property type="entry name" value="Hemerythrin-like"/>
</dbReference>
<name>A0A1S6QCW5_9ANNE</name>
<dbReference type="GO" id="GO:0005344">
    <property type="term" value="F:oxygen carrier activity"/>
    <property type="evidence" value="ECO:0007669"/>
    <property type="project" value="UniProtKB-KW"/>
</dbReference>
<dbReference type="PIRSF" id="PIRSF002033">
    <property type="entry name" value="Hemerythrin"/>
    <property type="match status" value="1"/>
</dbReference>
<evidence type="ECO:0000256" key="6">
    <source>
        <dbReference type="PIRSR" id="PIRSR002033-1"/>
    </source>
</evidence>
<sequence length="121" mass="13912">MGFAIPEPFCWDESFKVFYDMLDDEHKGLFQGIFNMAKDPKDAGALSWLVTKVDEHFTDEEAEMTKHNYADIGPHQAAHKSFLDKIRALSTPVDDGTVKFAKEWLVNHIKVTDFKYKGKLE</sequence>
<evidence type="ECO:0000256" key="3">
    <source>
        <dbReference type="ARBA" id="ARBA00022621"/>
    </source>
</evidence>
<feature type="domain" description="Hemerythrin-like" evidence="7">
    <location>
        <begin position="18"/>
        <end position="119"/>
    </location>
</feature>
<dbReference type="NCBIfam" id="TIGR02481">
    <property type="entry name" value="hemeryth_dom"/>
    <property type="match status" value="1"/>
</dbReference>
<feature type="binding site" evidence="6">
    <location>
        <position position="113"/>
    </location>
    <ligand>
        <name>Fe cation</name>
        <dbReference type="ChEBI" id="CHEBI:24875"/>
        <label>2</label>
    </ligand>
</feature>